<reference evidence="1 2" key="1">
    <citation type="journal article" date="2016" name="Environ. Microbiol.">
        <title>Genomic resolution of a cold subsurface aquifer community provides metabolic insights for novel microbes adapted to high CO concentrations.</title>
        <authorList>
            <person name="Probst A.J."/>
            <person name="Castelle C.J."/>
            <person name="Singh A."/>
            <person name="Brown C.T."/>
            <person name="Anantharaman K."/>
            <person name="Sharon I."/>
            <person name="Hug L.A."/>
            <person name="Burstein D."/>
            <person name="Emerson J.B."/>
            <person name="Thomas B.C."/>
            <person name="Banfield J.F."/>
        </authorList>
    </citation>
    <scope>NUCLEOTIDE SEQUENCE [LARGE SCALE GENOMIC DNA]</scope>
    <source>
        <strain evidence="1">CG1_02_37_44</strain>
    </source>
</reference>
<dbReference type="EMBL" id="MNUU01000038">
    <property type="protein sequence ID" value="OIO07664.1"/>
    <property type="molecule type" value="Genomic_DNA"/>
</dbReference>
<dbReference type="Proteomes" id="UP000183192">
    <property type="component" value="Unassembled WGS sequence"/>
</dbReference>
<protein>
    <submittedName>
        <fullName evidence="1">Uncharacterized protein</fullName>
    </submittedName>
</protein>
<evidence type="ECO:0000313" key="1">
    <source>
        <dbReference type="EMBL" id="OIO07664.1"/>
    </source>
</evidence>
<name>A0A1J4T837_9BACT</name>
<sequence>MNSWYNAEWNGYYASTGITTSNLAKKPKNVWGHLLNEWKNDGTGIADSKYTHHYIHPRTGKLYDLDTYLSWPYVDVTTSNGLELLTFIKSIGENISTVELNQIEPLGSKNYIWQALQHSRDNNLLPLYGFTTSTAQDQPQPSTQQESSVLSNRLRGKILLQIESHGEAWYVNPKDSKRYYMANGDKAYNVMRNFGIGITNKDLEKIKNDKIFAKKNSGKIFLQVEAHGEAYYIDFNGNAHYLKDGSVAYTVMRELGLGITNNDLSKIPEGSL</sequence>
<gene>
    <name evidence="1" type="ORF">AUJ27_02015</name>
</gene>
<comment type="caution">
    <text evidence="1">The sequence shown here is derived from an EMBL/GenBank/DDBJ whole genome shotgun (WGS) entry which is preliminary data.</text>
</comment>
<evidence type="ECO:0000313" key="2">
    <source>
        <dbReference type="Proteomes" id="UP000183192"/>
    </source>
</evidence>
<organism evidence="1 2">
    <name type="scientific">Candidatus Falkowbacteria bacterium CG1_02_37_44</name>
    <dbReference type="NCBI Taxonomy" id="1805146"/>
    <lineage>
        <taxon>Bacteria</taxon>
        <taxon>Candidatus Falkowiibacteriota</taxon>
    </lineage>
</organism>
<proteinExistence type="predicted"/>
<accession>A0A1J4T837</accession>
<dbReference type="AlphaFoldDB" id="A0A1J4T837"/>